<evidence type="ECO:0000256" key="1">
    <source>
        <dbReference type="ARBA" id="ARBA00004651"/>
    </source>
</evidence>
<dbReference type="PANTHER" id="PTHR30151">
    <property type="entry name" value="ALKANE SULFONATE ABC TRANSPORTER-RELATED, MEMBRANE SUBUNIT"/>
    <property type="match status" value="1"/>
</dbReference>
<dbReference type="EMBL" id="JJQU01000082">
    <property type="protein sequence ID" value="KKH87470.1"/>
    <property type="molecule type" value="Genomic_DNA"/>
</dbReference>
<dbReference type="GeneID" id="97802307"/>
<comment type="similarity">
    <text evidence="7">Belongs to the binding-protein-dependent transport system permease family.</text>
</comment>
<evidence type="ECO:0000256" key="7">
    <source>
        <dbReference type="RuleBase" id="RU363032"/>
    </source>
</evidence>
<organism evidence="10 11">
    <name type="scientific">Methanosarcina mazei</name>
    <name type="common">Methanosarcina frisia</name>
    <dbReference type="NCBI Taxonomy" id="2209"/>
    <lineage>
        <taxon>Archaea</taxon>
        <taxon>Methanobacteriati</taxon>
        <taxon>Methanobacteriota</taxon>
        <taxon>Stenosarchaea group</taxon>
        <taxon>Methanomicrobia</taxon>
        <taxon>Methanosarcinales</taxon>
        <taxon>Methanosarcinaceae</taxon>
        <taxon>Methanosarcina</taxon>
    </lineage>
</organism>
<name>A0A0F8SBD7_METMZ</name>
<keyword evidence="4 7" id="KW-0812">Transmembrane</keyword>
<dbReference type="Gene3D" id="1.10.3720.10">
    <property type="entry name" value="MetI-like"/>
    <property type="match status" value="1"/>
</dbReference>
<evidence type="ECO:0000256" key="3">
    <source>
        <dbReference type="ARBA" id="ARBA00022475"/>
    </source>
</evidence>
<evidence type="ECO:0000313" key="9">
    <source>
        <dbReference type="EMBL" id="KKG06259.1"/>
    </source>
</evidence>
<dbReference type="GO" id="GO:0005886">
    <property type="term" value="C:plasma membrane"/>
    <property type="evidence" value="ECO:0007669"/>
    <property type="project" value="UniProtKB-SubCell"/>
</dbReference>
<keyword evidence="3" id="KW-1003">Cell membrane</keyword>
<dbReference type="GO" id="GO:0055085">
    <property type="term" value="P:transmembrane transport"/>
    <property type="evidence" value="ECO:0007669"/>
    <property type="project" value="InterPro"/>
</dbReference>
<feature type="domain" description="ABC transmembrane type-1" evidence="8">
    <location>
        <begin position="132"/>
        <end position="312"/>
    </location>
</feature>
<dbReference type="PANTHER" id="PTHR30151:SF0">
    <property type="entry name" value="ABC TRANSPORTER PERMEASE PROTEIN MJ0413-RELATED"/>
    <property type="match status" value="1"/>
</dbReference>
<feature type="transmembrane region" description="Helical" evidence="7">
    <location>
        <begin position="131"/>
        <end position="159"/>
    </location>
</feature>
<feature type="transmembrane region" description="Helical" evidence="7">
    <location>
        <begin position="166"/>
        <end position="185"/>
    </location>
</feature>
<feature type="transmembrane region" description="Helical" evidence="7">
    <location>
        <begin position="242"/>
        <end position="274"/>
    </location>
</feature>
<feature type="transmembrane region" description="Helical" evidence="7">
    <location>
        <begin position="55"/>
        <end position="74"/>
    </location>
</feature>
<evidence type="ECO:0000256" key="5">
    <source>
        <dbReference type="ARBA" id="ARBA00022989"/>
    </source>
</evidence>
<dbReference type="Proteomes" id="UP000034152">
    <property type="component" value="Unassembled WGS sequence"/>
</dbReference>
<dbReference type="Pfam" id="PF00528">
    <property type="entry name" value="BPD_transp_1"/>
    <property type="match status" value="1"/>
</dbReference>
<evidence type="ECO:0000256" key="4">
    <source>
        <dbReference type="ARBA" id="ARBA00022692"/>
    </source>
</evidence>
<keyword evidence="6 7" id="KW-0472">Membrane</keyword>
<evidence type="ECO:0000313" key="10">
    <source>
        <dbReference type="EMBL" id="KKH87470.1"/>
    </source>
</evidence>
<dbReference type="PROSITE" id="PS50928">
    <property type="entry name" value="ABC_TM1"/>
    <property type="match status" value="1"/>
</dbReference>
<protein>
    <submittedName>
        <fullName evidence="10">ABC transporter permease</fullName>
    </submittedName>
</protein>
<evidence type="ECO:0000313" key="12">
    <source>
        <dbReference type="Proteomes" id="UP000034578"/>
    </source>
</evidence>
<dbReference type="AlphaFoldDB" id="A0A0F8SBD7"/>
<dbReference type="RefSeq" id="WP_080932899.1">
    <property type="nucleotide sequence ID" value="NZ_AP019780.1"/>
</dbReference>
<keyword evidence="5 7" id="KW-1133">Transmembrane helix</keyword>
<dbReference type="SUPFAM" id="SSF161098">
    <property type="entry name" value="MetI-like"/>
    <property type="match status" value="1"/>
</dbReference>
<keyword evidence="12" id="KW-1185">Reference proteome</keyword>
<keyword evidence="2 7" id="KW-0813">Transport</keyword>
<evidence type="ECO:0000256" key="2">
    <source>
        <dbReference type="ARBA" id="ARBA00022448"/>
    </source>
</evidence>
<dbReference type="PATRIC" id="fig|2209.56.peg.1483"/>
<comment type="caution">
    <text evidence="10">The sequence shown here is derived from an EMBL/GenBank/DDBJ whole genome shotgun (WGS) entry which is preliminary data.</text>
</comment>
<evidence type="ECO:0000256" key="6">
    <source>
        <dbReference type="ARBA" id="ARBA00023136"/>
    </source>
</evidence>
<evidence type="ECO:0000259" key="8">
    <source>
        <dbReference type="PROSITE" id="PS50928"/>
    </source>
</evidence>
<dbReference type="CDD" id="cd06261">
    <property type="entry name" value="TM_PBP2"/>
    <property type="match status" value="1"/>
</dbReference>
<dbReference type="InterPro" id="IPR035906">
    <property type="entry name" value="MetI-like_sf"/>
</dbReference>
<comment type="subcellular location">
    <subcellularLocation>
        <location evidence="1 7">Cell membrane</location>
        <topology evidence="1 7">Multi-pass membrane protein</topology>
    </subcellularLocation>
</comment>
<dbReference type="EMBL" id="JJOS01000012">
    <property type="protein sequence ID" value="KKG06259.1"/>
    <property type="molecule type" value="Genomic_DNA"/>
</dbReference>
<proteinExistence type="inferred from homology"/>
<accession>A0A0F8SBD7</accession>
<feature type="transmembrane region" description="Helical" evidence="7">
    <location>
        <begin position="294"/>
        <end position="312"/>
    </location>
</feature>
<gene>
    <name evidence="9" type="ORF">DU47_13555</name>
    <name evidence="10" type="ORF">DU80_06795</name>
</gene>
<evidence type="ECO:0000313" key="11">
    <source>
        <dbReference type="Proteomes" id="UP000034152"/>
    </source>
</evidence>
<reference evidence="11 12" key="1">
    <citation type="journal article" date="2015" name="ISME J.">
        <title>Genomic and phenotypic differentiation among Methanosarcina mazei populations from Columbia River sediment.</title>
        <authorList>
            <person name="Youngblut N.D."/>
            <person name="Wirth J.S."/>
            <person name="Henriksen J.R."/>
            <person name="Smith M."/>
            <person name="Simon H."/>
            <person name="Metcalf W.W."/>
            <person name="Whitaker R.J."/>
        </authorList>
    </citation>
    <scope>NUCLEOTIDE SEQUENCE [LARGE SCALE GENOMIC DNA]</scope>
    <source>
        <strain evidence="10 11">1.H.M.2.1</strain>
        <strain evidence="9 12">2.F.A.2.4</strain>
    </source>
</reference>
<feature type="transmembrane region" description="Helical" evidence="7">
    <location>
        <begin position="86"/>
        <end position="111"/>
    </location>
</feature>
<feature type="transmembrane region" description="Helical" evidence="7">
    <location>
        <begin position="197"/>
        <end position="221"/>
    </location>
</feature>
<feature type="transmembrane region" description="Helical" evidence="7">
    <location>
        <begin position="24"/>
        <end position="43"/>
    </location>
</feature>
<sequence length="336" mass="36931">MTSENKFVSGTVTGRFSTISKNSLRAGIVFAILLATLALTVALPDSPEQAAKDNSVFVAVILLLMVIYWAKIYLNYEKIVTTTDIFLIISSGLFLWELLLGKFALLDSFIFPGPAKVFMVFQTDTEQMADGVISSMGILFAGYFLALALAIPIGLYAGWKKRLFDVAYPIAKTVSPIPATVYLPYSIVLLPTFRASSIFLIFIGAFWPILVGCVNGVFSADPRLINSARTLGLSDYQMIRKILLPAALPSIFSGAMIGLILSFITLTVAEMIAATSGLGWYIQYYHQFANYDKVIAGMILMILVVIGVMNIFDRIQKHFLRWHPVHGQGENSASSH</sequence>
<dbReference type="InterPro" id="IPR000515">
    <property type="entry name" value="MetI-like"/>
</dbReference>
<dbReference type="Proteomes" id="UP000034578">
    <property type="component" value="Unassembled WGS sequence"/>
</dbReference>